<dbReference type="EMBL" id="VLLP01000001">
    <property type="protein sequence ID" value="TWJ28496.1"/>
    <property type="molecule type" value="Genomic_DNA"/>
</dbReference>
<dbReference type="Gene3D" id="2.170.16.10">
    <property type="entry name" value="Hedgehog/Intein (Hint) domain"/>
    <property type="match status" value="1"/>
</dbReference>
<reference evidence="1 2" key="1">
    <citation type="submission" date="2019-07" db="EMBL/GenBank/DDBJ databases">
        <title>R&amp;d 2014.</title>
        <authorList>
            <person name="Klenk H.-P."/>
        </authorList>
    </citation>
    <scope>NUCLEOTIDE SEQUENCE [LARGE SCALE GENOMIC DNA]</scope>
    <source>
        <strain evidence="1 2">DSM 43912</strain>
    </source>
</reference>
<keyword evidence="2" id="KW-1185">Reference proteome</keyword>
<dbReference type="Proteomes" id="UP000319728">
    <property type="component" value="Unassembled WGS sequence"/>
</dbReference>
<dbReference type="InterPro" id="IPR030934">
    <property type="entry name" value="Intein_C"/>
</dbReference>
<protein>
    <submittedName>
        <fullName evidence="1">Intein</fullName>
    </submittedName>
</protein>
<dbReference type="NCBIfam" id="TIGR01443">
    <property type="entry name" value="intein_Cterm"/>
    <property type="match status" value="1"/>
</dbReference>
<sequence length="267" mass="29311">MVATDPETGETSAEPVTQLHVNIDRELTNLTVRGSGAERAVTLETTAHHPFWDATDRQWVDAGKLQVGHRLLVHDDKRLEGDGTGAGAGGGGPGREVTVVAVDNFTGSEVMRDLTVATHHTYYVIAGNTPVLVHNNNKKKCGPDNQTFDTRSEARAAAYARAGVPLGREPDLRWEVGGDRTRRGQEGYRFEDNPGTHGNYEQHEMDRVGSRLIVEHTNDPNAPYSHFHAGQPKSDPSQLGVDFGWGGGKEYERYSAIGGSHHMYYRE</sequence>
<comment type="caution">
    <text evidence="1">The sequence shown here is derived from an EMBL/GenBank/DDBJ whole genome shotgun (WGS) entry which is preliminary data.</text>
</comment>
<name>A0A562WE51_9ACTN</name>
<gene>
    <name evidence="1" type="ORF">JD81_02001</name>
</gene>
<proteinExistence type="predicted"/>
<dbReference type="SUPFAM" id="SSF51294">
    <property type="entry name" value="Hedgehog/intein (Hint) domain"/>
    <property type="match status" value="1"/>
</dbReference>
<organism evidence="1 2">
    <name type="scientific">Micromonospora sagamiensis</name>
    <dbReference type="NCBI Taxonomy" id="47875"/>
    <lineage>
        <taxon>Bacteria</taxon>
        <taxon>Bacillati</taxon>
        <taxon>Actinomycetota</taxon>
        <taxon>Actinomycetes</taxon>
        <taxon>Micromonosporales</taxon>
        <taxon>Micromonosporaceae</taxon>
        <taxon>Micromonospora</taxon>
    </lineage>
</organism>
<dbReference type="AlphaFoldDB" id="A0A562WE51"/>
<dbReference type="Pfam" id="PF07591">
    <property type="entry name" value="PT-HINT"/>
    <property type="match status" value="1"/>
</dbReference>
<dbReference type="InterPro" id="IPR036844">
    <property type="entry name" value="Hint_dom_sf"/>
</dbReference>
<evidence type="ECO:0000313" key="1">
    <source>
        <dbReference type="EMBL" id="TWJ28496.1"/>
    </source>
</evidence>
<accession>A0A562WE51</accession>
<evidence type="ECO:0000313" key="2">
    <source>
        <dbReference type="Proteomes" id="UP000319728"/>
    </source>
</evidence>